<evidence type="ECO:0000313" key="10">
    <source>
        <dbReference type="Proteomes" id="UP000649799"/>
    </source>
</evidence>
<dbReference type="PROSITE" id="PS01271">
    <property type="entry name" value="NA_SULFATE"/>
    <property type="match status" value="1"/>
</dbReference>
<reference evidence="9 10" key="1">
    <citation type="submission" date="2020-03" db="EMBL/GenBank/DDBJ databases">
        <title>Cyclobacterium plantarum sp. nov., a marine bacterium isolated from a coastal-marine wetland.</title>
        <authorList>
            <person name="Sanchez-Porro C."/>
            <person name="Ventosa A."/>
            <person name="Amoozegar M."/>
        </authorList>
    </citation>
    <scope>NUCLEOTIDE SEQUENCE [LARGE SCALE GENOMIC DNA]</scope>
    <source>
        <strain evidence="9 10">GBPx2</strain>
    </source>
</reference>
<feature type="transmembrane region" description="Helical" evidence="7">
    <location>
        <begin position="132"/>
        <end position="158"/>
    </location>
</feature>
<feature type="transmembrane region" description="Helical" evidence="7">
    <location>
        <begin position="568"/>
        <end position="587"/>
    </location>
</feature>
<evidence type="ECO:0000256" key="6">
    <source>
        <dbReference type="ARBA" id="ARBA00023136"/>
    </source>
</evidence>
<dbReference type="Gene3D" id="3.30.70.1450">
    <property type="entry name" value="Regulator of K+ conductance, C-terminal domain"/>
    <property type="match status" value="2"/>
</dbReference>
<feature type="transmembrane region" description="Helical" evidence="7">
    <location>
        <begin position="26"/>
        <end position="43"/>
    </location>
</feature>
<dbReference type="InterPro" id="IPR051679">
    <property type="entry name" value="DASS-Related_Transporters"/>
</dbReference>
<evidence type="ECO:0000259" key="8">
    <source>
        <dbReference type="PROSITE" id="PS51202"/>
    </source>
</evidence>
<feature type="domain" description="RCK C-terminal" evidence="8">
    <location>
        <begin position="205"/>
        <end position="289"/>
    </location>
</feature>
<protein>
    <submittedName>
        <fullName evidence="9">SLC13 family permease</fullName>
    </submittedName>
</protein>
<feature type="transmembrane region" description="Helical" evidence="7">
    <location>
        <begin position="178"/>
        <end position="198"/>
    </location>
</feature>
<name>A0ABX0HB77_9BACT</name>
<dbReference type="RefSeq" id="WP_166146617.1">
    <property type="nucleotide sequence ID" value="NZ_JAANYN010000004.1"/>
</dbReference>
<feature type="transmembrane region" description="Helical" evidence="7">
    <location>
        <begin position="397"/>
        <end position="414"/>
    </location>
</feature>
<keyword evidence="5 7" id="KW-1133">Transmembrane helix</keyword>
<dbReference type="EMBL" id="JAANYN010000004">
    <property type="protein sequence ID" value="NHE57245.1"/>
    <property type="molecule type" value="Genomic_DNA"/>
</dbReference>
<organism evidence="9 10">
    <name type="scientific">Cyclobacterium plantarum</name>
    <dbReference type="NCBI Taxonomy" id="2716263"/>
    <lineage>
        <taxon>Bacteria</taxon>
        <taxon>Pseudomonadati</taxon>
        <taxon>Bacteroidota</taxon>
        <taxon>Cytophagia</taxon>
        <taxon>Cytophagales</taxon>
        <taxon>Cyclobacteriaceae</taxon>
        <taxon>Cyclobacterium</taxon>
    </lineage>
</organism>
<evidence type="ECO:0000256" key="7">
    <source>
        <dbReference type="SAM" id="Phobius"/>
    </source>
</evidence>
<dbReference type="Pfam" id="PF03600">
    <property type="entry name" value="CitMHS"/>
    <property type="match status" value="2"/>
</dbReference>
<dbReference type="Proteomes" id="UP000649799">
    <property type="component" value="Unassembled WGS sequence"/>
</dbReference>
<evidence type="ECO:0000256" key="5">
    <source>
        <dbReference type="ARBA" id="ARBA00022989"/>
    </source>
</evidence>
<comment type="caution">
    <text evidence="9">The sequence shown here is derived from an EMBL/GenBank/DDBJ whole genome shotgun (WGS) entry which is preliminary data.</text>
</comment>
<feature type="transmembrane region" description="Helical" evidence="7">
    <location>
        <begin position="98"/>
        <end position="120"/>
    </location>
</feature>
<accession>A0ABX0HB77</accession>
<feature type="transmembrane region" description="Helical" evidence="7">
    <location>
        <begin position="444"/>
        <end position="462"/>
    </location>
</feature>
<comment type="subcellular location">
    <subcellularLocation>
        <location evidence="1">Membrane</location>
        <topology evidence="1">Multi-pass membrane protein</topology>
    </subcellularLocation>
</comment>
<dbReference type="SUPFAM" id="SSF116726">
    <property type="entry name" value="TrkA C-terminal domain-like"/>
    <property type="match status" value="2"/>
</dbReference>
<keyword evidence="10" id="KW-1185">Reference proteome</keyword>
<sequence>MEEIIVFAVLGLSLIFFIWGKLRYDLVALLALIILAILGLIPFEKAFLGFGHPAVVTVAAVLIVSKSLENSGIVNLIVRVMDRVGSNMTLQVASMSGIVALLSGFMNNVGALAIFMPVAIQIARKNDYPPSLVLMPIAFSSLLGGMTTLIGTPPNIIIAAFRSTNGGPAFDMFDFAPVGASLAVAGVIFISLVGWRLLPTRRSKQSGEDLFQIKNYITEVRVTADSDLVSKNIHQLTNNKDFDIKVLGIVRKKERIHAPGPYHMFKEDDILILESSTEDLKELISSAKLDMVGHEDFIDSVKEKTEITITEGIIQADSPLVGQTAANLHMRSRYDVNLLALSRGDRTIIKRIDHEVFRSGDVLMLQMREQSLSETLEEMKCLPLASRSLDIGKPKKTFLAIGIFVLAIGAAVGGWLPVEIAFTLAAMSMVFTKILPLKDFYNSIDWPVIVLLGAMIPVGEAFETSGAAGSVTKLMLVYSDTFPAWSMLVVIMLTTMLLSALINNAATVVLMAPIGLQIAYSMELSADPFLMSIAVGASSSFLTPIGHQSNTLVMGPGGYRFSDYMKPGLPLTFLILALGVPLILWIWPL</sequence>
<dbReference type="Pfam" id="PF02080">
    <property type="entry name" value="TrkA_C"/>
    <property type="match status" value="2"/>
</dbReference>
<keyword evidence="3 7" id="KW-0812">Transmembrane</keyword>
<dbReference type="InterPro" id="IPR031312">
    <property type="entry name" value="Na/sul_symport_CS"/>
</dbReference>
<gene>
    <name evidence="9" type="ORF">G9Q97_10530</name>
</gene>
<feature type="transmembrane region" description="Helical" evidence="7">
    <location>
        <begin position="420"/>
        <end position="437"/>
    </location>
</feature>
<keyword evidence="4" id="KW-0677">Repeat</keyword>
<proteinExistence type="predicted"/>
<dbReference type="PROSITE" id="PS51202">
    <property type="entry name" value="RCK_C"/>
    <property type="match status" value="2"/>
</dbReference>
<evidence type="ECO:0000256" key="3">
    <source>
        <dbReference type="ARBA" id="ARBA00022692"/>
    </source>
</evidence>
<dbReference type="PANTHER" id="PTHR43652">
    <property type="entry name" value="BASIC AMINO ACID ANTIPORTER YFCC-RELATED"/>
    <property type="match status" value="1"/>
</dbReference>
<feature type="transmembrane region" description="Helical" evidence="7">
    <location>
        <begin position="482"/>
        <end position="498"/>
    </location>
</feature>
<keyword evidence="6 7" id="KW-0472">Membrane</keyword>
<evidence type="ECO:0000256" key="1">
    <source>
        <dbReference type="ARBA" id="ARBA00004141"/>
    </source>
</evidence>
<dbReference type="InterPro" id="IPR004680">
    <property type="entry name" value="Cit_transptr-like_dom"/>
</dbReference>
<evidence type="ECO:0000256" key="4">
    <source>
        <dbReference type="ARBA" id="ARBA00022737"/>
    </source>
</evidence>
<evidence type="ECO:0000313" key="9">
    <source>
        <dbReference type="EMBL" id="NHE57245.1"/>
    </source>
</evidence>
<feature type="domain" description="RCK C-terminal" evidence="8">
    <location>
        <begin position="295"/>
        <end position="382"/>
    </location>
</feature>
<dbReference type="PANTHER" id="PTHR43652:SF2">
    <property type="entry name" value="BASIC AMINO ACID ANTIPORTER YFCC-RELATED"/>
    <property type="match status" value="1"/>
</dbReference>
<dbReference type="InterPro" id="IPR036721">
    <property type="entry name" value="RCK_C_sf"/>
</dbReference>
<keyword evidence="2" id="KW-0813">Transport</keyword>
<feature type="transmembrane region" description="Helical" evidence="7">
    <location>
        <begin position="5"/>
        <end position="20"/>
    </location>
</feature>
<evidence type="ECO:0000256" key="2">
    <source>
        <dbReference type="ARBA" id="ARBA00022448"/>
    </source>
</evidence>
<dbReference type="InterPro" id="IPR006037">
    <property type="entry name" value="RCK_C"/>
</dbReference>